<dbReference type="EMBL" id="LDQV01000015">
    <property type="protein sequence ID" value="KTR27360.1"/>
    <property type="molecule type" value="Genomic_DNA"/>
</dbReference>
<dbReference type="EMBL" id="LNQL01000003">
    <property type="protein sequence ID" value="KSU48661.1"/>
    <property type="molecule type" value="Genomic_DNA"/>
</dbReference>
<reference evidence="5 7" key="1">
    <citation type="journal article" date="2015" name="Int. J. Syst. Evol. Microbiol.">
        <title>Exiguobacterium enclense sp. nov., isolated from sediment.</title>
        <authorList>
            <person name="Dastager S.G."/>
            <person name="Mawlankar R."/>
            <person name="Sonalkar V.V."/>
            <person name="Thorat M.N."/>
            <person name="Mual P."/>
            <person name="Verma A."/>
            <person name="Krishnamurthi S."/>
            <person name="Tang S.K."/>
            <person name="Li W.J."/>
        </authorList>
    </citation>
    <scope>NUCLEOTIDE SEQUENCE [LARGE SCALE GENOMIC DNA]</scope>
    <source>
        <strain evidence="5 7">NIO-1109</strain>
    </source>
</reference>
<dbReference type="Proteomes" id="UP000072605">
    <property type="component" value="Unassembled WGS sequence"/>
</dbReference>
<keyword evidence="1" id="KW-0805">Transcription regulation</keyword>
<keyword evidence="2" id="KW-0238">DNA-binding</keyword>
<reference evidence="6 8" key="2">
    <citation type="journal article" date="2016" name="Front. Microbiol.">
        <title>Genomic Resource of Rice Seed Associated Bacteria.</title>
        <authorList>
            <person name="Midha S."/>
            <person name="Bansal K."/>
            <person name="Sharma S."/>
            <person name="Kumar N."/>
            <person name="Patil P.P."/>
            <person name="Chaudhry V."/>
            <person name="Patil P.B."/>
        </authorList>
    </citation>
    <scope>NUCLEOTIDE SEQUENCE [LARGE SCALE GENOMIC DNA]</scope>
    <source>
        <strain evidence="6 8">RSA11</strain>
    </source>
</reference>
<feature type="domain" description="HTH hxlR-type" evidence="4">
    <location>
        <begin position="16"/>
        <end position="112"/>
    </location>
</feature>
<sequence>MNVAVFDSTTNQRTACPVTRVQQMVAGKWKIILLWHLTHGTHRFHELQQLTGISKGTLTRQLRELEADGLIQRHVFGEVPPRVEYSLTDAGHSFLPILDQMAAWSEQHFQGE</sequence>
<evidence type="ECO:0000313" key="8">
    <source>
        <dbReference type="Proteomes" id="UP000072605"/>
    </source>
</evidence>
<evidence type="ECO:0000256" key="2">
    <source>
        <dbReference type="ARBA" id="ARBA00023125"/>
    </source>
</evidence>
<dbReference type="PANTHER" id="PTHR33204">
    <property type="entry name" value="TRANSCRIPTIONAL REGULATOR, MARR FAMILY"/>
    <property type="match status" value="1"/>
</dbReference>
<evidence type="ECO:0000256" key="1">
    <source>
        <dbReference type="ARBA" id="ARBA00023015"/>
    </source>
</evidence>
<accession>A0A0V8GEL4</accession>
<comment type="caution">
    <text evidence="5">The sequence shown here is derived from an EMBL/GenBank/DDBJ whole genome shotgun (WGS) entry which is preliminary data.</text>
</comment>
<evidence type="ECO:0000259" key="4">
    <source>
        <dbReference type="PROSITE" id="PS51118"/>
    </source>
</evidence>
<dbReference type="Proteomes" id="UP000053797">
    <property type="component" value="Unassembled WGS sequence"/>
</dbReference>
<evidence type="ECO:0000313" key="7">
    <source>
        <dbReference type="Proteomes" id="UP000053797"/>
    </source>
</evidence>
<organism evidence="5 7">
    <name type="scientific">Exiguobacterium indicum</name>
    <dbReference type="NCBI Taxonomy" id="296995"/>
    <lineage>
        <taxon>Bacteria</taxon>
        <taxon>Bacillati</taxon>
        <taxon>Bacillota</taxon>
        <taxon>Bacilli</taxon>
        <taxon>Bacillales</taxon>
        <taxon>Bacillales Family XII. Incertae Sedis</taxon>
        <taxon>Exiguobacterium</taxon>
    </lineage>
</organism>
<dbReference type="OrthoDB" id="9791143at2"/>
<dbReference type="CDD" id="cd00090">
    <property type="entry name" value="HTH_ARSR"/>
    <property type="match status" value="1"/>
</dbReference>
<dbReference type="AlphaFoldDB" id="A0A0V8GEL4"/>
<dbReference type="PANTHER" id="PTHR33204:SF29">
    <property type="entry name" value="TRANSCRIPTIONAL REGULATOR"/>
    <property type="match status" value="1"/>
</dbReference>
<gene>
    <name evidence="5" type="ORF">AS033_10030</name>
    <name evidence="6" type="ORF">RSA11_05995</name>
</gene>
<evidence type="ECO:0000313" key="5">
    <source>
        <dbReference type="EMBL" id="KSU48661.1"/>
    </source>
</evidence>
<dbReference type="InterPro" id="IPR036390">
    <property type="entry name" value="WH_DNA-bd_sf"/>
</dbReference>
<dbReference type="InterPro" id="IPR011991">
    <property type="entry name" value="ArsR-like_HTH"/>
</dbReference>
<dbReference type="Gene3D" id="1.10.10.10">
    <property type="entry name" value="Winged helix-like DNA-binding domain superfamily/Winged helix DNA-binding domain"/>
    <property type="match status" value="1"/>
</dbReference>
<name>A0A0V8GEL4_9BACL</name>
<dbReference type="Pfam" id="PF01638">
    <property type="entry name" value="HxlR"/>
    <property type="match status" value="1"/>
</dbReference>
<proteinExistence type="predicted"/>
<protein>
    <submittedName>
        <fullName evidence="5">Transcriptional regulator</fullName>
    </submittedName>
</protein>
<dbReference type="InterPro" id="IPR036388">
    <property type="entry name" value="WH-like_DNA-bd_sf"/>
</dbReference>
<dbReference type="InterPro" id="IPR002577">
    <property type="entry name" value="HTH_HxlR"/>
</dbReference>
<evidence type="ECO:0000313" key="6">
    <source>
        <dbReference type="EMBL" id="KTR27360.1"/>
    </source>
</evidence>
<dbReference type="PROSITE" id="PS51118">
    <property type="entry name" value="HTH_HXLR"/>
    <property type="match status" value="1"/>
</dbReference>
<dbReference type="SUPFAM" id="SSF46785">
    <property type="entry name" value="Winged helix' DNA-binding domain"/>
    <property type="match status" value="1"/>
</dbReference>
<evidence type="ECO:0000256" key="3">
    <source>
        <dbReference type="ARBA" id="ARBA00023163"/>
    </source>
</evidence>
<dbReference type="GO" id="GO:0003677">
    <property type="term" value="F:DNA binding"/>
    <property type="evidence" value="ECO:0007669"/>
    <property type="project" value="UniProtKB-KW"/>
</dbReference>
<keyword evidence="3" id="KW-0804">Transcription</keyword>